<evidence type="ECO:0000313" key="2">
    <source>
        <dbReference type="Proteomes" id="UP000425916"/>
    </source>
</evidence>
<dbReference type="EMBL" id="CP046244">
    <property type="protein sequence ID" value="QGP91314.1"/>
    <property type="molecule type" value="Genomic_DNA"/>
</dbReference>
<gene>
    <name evidence="1" type="ORF">MGLY_06450</name>
</gene>
<reference evidence="1 2" key="1">
    <citation type="submission" date="2019-11" db="EMBL/GenBank/DDBJ databases">
        <title>Genome sequence of Moorella glycerini DSM11254.</title>
        <authorList>
            <person name="Poehlein A."/>
            <person name="Boeer T."/>
            <person name="Daniel R."/>
        </authorList>
    </citation>
    <scope>NUCLEOTIDE SEQUENCE [LARGE SCALE GENOMIC DNA]</scope>
    <source>
        <strain evidence="1 2">DSM 11254</strain>
    </source>
</reference>
<evidence type="ECO:0000313" key="1">
    <source>
        <dbReference type="EMBL" id="QGP91314.1"/>
    </source>
</evidence>
<dbReference type="Proteomes" id="UP000425916">
    <property type="component" value="Chromosome"/>
</dbReference>
<sequence>MLRPALQFVVPKGVWIRLLLGLLVRHQSEIDPFHGSVLTYTITYFMCRGGGASPHGGLLRNKEICPSLTLKHKSGGEILRKYKFWQRNFCRERKVLQVVQLLAITGGEPWIYACLREHDHGYDCQYGC</sequence>
<keyword evidence="2" id="KW-1185">Reference proteome</keyword>
<dbReference type="AlphaFoldDB" id="A0A6I5ZN22"/>
<organism evidence="1 2">
    <name type="scientific">Neomoorella glycerini</name>
    <dbReference type="NCBI Taxonomy" id="55779"/>
    <lineage>
        <taxon>Bacteria</taxon>
        <taxon>Bacillati</taxon>
        <taxon>Bacillota</taxon>
        <taxon>Clostridia</taxon>
        <taxon>Neomoorellales</taxon>
        <taxon>Neomoorellaceae</taxon>
        <taxon>Neomoorella</taxon>
    </lineage>
</organism>
<protein>
    <submittedName>
        <fullName evidence="1">Uncharacterized protein</fullName>
    </submittedName>
</protein>
<accession>A0A6I5ZN22</accession>
<proteinExistence type="predicted"/>
<name>A0A6I5ZN22_9FIRM</name>